<evidence type="ECO:0000256" key="12">
    <source>
        <dbReference type="ARBA" id="ARBA00022801"/>
    </source>
</evidence>
<evidence type="ECO:0000256" key="9">
    <source>
        <dbReference type="ARBA" id="ARBA00022722"/>
    </source>
</evidence>
<evidence type="ECO:0000256" key="1">
    <source>
        <dbReference type="ARBA" id="ARBA00000077"/>
    </source>
</evidence>
<dbReference type="InterPro" id="IPR036397">
    <property type="entry name" value="RNaseH_sf"/>
</dbReference>
<dbReference type="GO" id="GO:0043137">
    <property type="term" value="P:DNA replication, removal of RNA primer"/>
    <property type="evidence" value="ECO:0007669"/>
    <property type="project" value="TreeGrafter"/>
</dbReference>
<dbReference type="AlphaFoldDB" id="A0A1I4FDZ7"/>
<keyword evidence="13 14" id="KW-0464">Manganese</keyword>
<evidence type="ECO:0000256" key="5">
    <source>
        <dbReference type="ARBA" id="ARBA00007383"/>
    </source>
</evidence>
<feature type="binding site" evidence="14 15">
    <location>
        <position position="93"/>
    </location>
    <ligand>
        <name>a divalent metal cation</name>
        <dbReference type="ChEBI" id="CHEBI:60240"/>
    </ligand>
</feature>
<comment type="function">
    <text evidence="3 14 16">Endonuclease that specifically degrades the RNA of RNA-DNA hybrids.</text>
</comment>
<proteinExistence type="inferred from homology"/>
<keyword evidence="19" id="KW-1185">Reference proteome</keyword>
<keyword evidence="10 14" id="KW-0479">Metal-binding</keyword>
<keyword evidence="8 14" id="KW-0963">Cytoplasm</keyword>
<dbReference type="InterPro" id="IPR022898">
    <property type="entry name" value="RNase_HII"/>
</dbReference>
<evidence type="ECO:0000256" key="15">
    <source>
        <dbReference type="PROSITE-ProRule" id="PRU01319"/>
    </source>
</evidence>
<dbReference type="InterPro" id="IPR012337">
    <property type="entry name" value="RNaseH-like_sf"/>
</dbReference>
<evidence type="ECO:0000256" key="8">
    <source>
        <dbReference type="ARBA" id="ARBA00022490"/>
    </source>
</evidence>
<feature type="binding site" evidence="14 15">
    <location>
        <position position="187"/>
    </location>
    <ligand>
        <name>a divalent metal cation</name>
        <dbReference type="ChEBI" id="CHEBI:60240"/>
    </ligand>
</feature>
<evidence type="ECO:0000256" key="3">
    <source>
        <dbReference type="ARBA" id="ARBA00004065"/>
    </source>
</evidence>
<dbReference type="PANTHER" id="PTHR10954:SF18">
    <property type="entry name" value="RIBONUCLEASE HII"/>
    <property type="match status" value="1"/>
</dbReference>
<feature type="domain" description="RNase H type-2" evidence="17">
    <location>
        <begin position="86"/>
        <end position="279"/>
    </location>
</feature>
<protein>
    <recommendedName>
        <fullName evidence="7 14">Ribonuclease HII</fullName>
        <shortName evidence="14">RNase HII</shortName>
        <ecNumber evidence="6 14">3.1.26.4</ecNumber>
    </recommendedName>
</protein>
<reference evidence="18 19" key="1">
    <citation type="submission" date="2016-10" db="EMBL/GenBank/DDBJ databases">
        <authorList>
            <person name="de Groot N.N."/>
        </authorList>
    </citation>
    <scope>NUCLEOTIDE SEQUENCE [LARGE SCALE GENOMIC DNA]</scope>
    <source>
        <strain evidence="18 19">ATCC 51327</strain>
    </source>
</reference>
<dbReference type="PROSITE" id="PS51975">
    <property type="entry name" value="RNASE_H_2"/>
    <property type="match status" value="1"/>
</dbReference>
<evidence type="ECO:0000256" key="4">
    <source>
        <dbReference type="ARBA" id="ARBA00004496"/>
    </source>
</evidence>
<comment type="cofactor">
    <cofactor evidence="2">
        <name>Mg(2+)</name>
        <dbReference type="ChEBI" id="CHEBI:18420"/>
    </cofactor>
</comment>
<evidence type="ECO:0000256" key="14">
    <source>
        <dbReference type="HAMAP-Rule" id="MF_00052"/>
    </source>
</evidence>
<evidence type="ECO:0000256" key="2">
    <source>
        <dbReference type="ARBA" id="ARBA00001946"/>
    </source>
</evidence>
<dbReference type="NCBIfam" id="NF000595">
    <property type="entry name" value="PRK00015.1-3"/>
    <property type="match status" value="1"/>
</dbReference>
<feature type="binding site" evidence="14 15">
    <location>
        <position position="92"/>
    </location>
    <ligand>
        <name>a divalent metal cation</name>
        <dbReference type="ChEBI" id="CHEBI:60240"/>
    </ligand>
</feature>
<organism evidence="18 19">
    <name type="scientific">Halanaerobium salsuginis</name>
    <dbReference type="NCBI Taxonomy" id="29563"/>
    <lineage>
        <taxon>Bacteria</taxon>
        <taxon>Bacillati</taxon>
        <taxon>Bacillota</taxon>
        <taxon>Clostridia</taxon>
        <taxon>Halanaerobiales</taxon>
        <taxon>Halanaerobiaceae</taxon>
        <taxon>Halanaerobium</taxon>
    </lineage>
</organism>
<keyword evidence="12 14" id="KW-0378">Hydrolase</keyword>
<gene>
    <name evidence="14" type="primary">rnhB</name>
    <name evidence="18" type="ORF">SAMN02983006_00320</name>
</gene>
<comment type="subcellular location">
    <subcellularLocation>
        <location evidence="4 14">Cytoplasm</location>
    </subcellularLocation>
</comment>
<comment type="catalytic activity">
    <reaction evidence="1 14 15 16">
        <text>Endonucleolytic cleavage to 5'-phosphomonoester.</text>
        <dbReference type="EC" id="3.1.26.4"/>
    </reaction>
</comment>
<dbReference type="Proteomes" id="UP000199006">
    <property type="component" value="Unassembled WGS sequence"/>
</dbReference>
<keyword evidence="9 14" id="KW-0540">Nuclease</keyword>
<dbReference type="HAMAP" id="MF_00052_B">
    <property type="entry name" value="RNase_HII_B"/>
    <property type="match status" value="1"/>
</dbReference>
<dbReference type="Pfam" id="PF01351">
    <property type="entry name" value="RNase_HII"/>
    <property type="match status" value="1"/>
</dbReference>
<evidence type="ECO:0000259" key="17">
    <source>
        <dbReference type="PROSITE" id="PS51975"/>
    </source>
</evidence>
<accession>A0A1I4FDZ7</accession>
<evidence type="ECO:0000313" key="18">
    <source>
        <dbReference type="EMBL" id="SFL15097.1"/>
    </source>
</evidence>
<dbReference type="GO" id="GO:0004523">
    <property type="term" value="F:RNA-DNA hybrid ribonuclease activity"/>
    <property type="evidence" value="ECO:0007669"/>
    <property type="project" value="UniProtKB-UniRule"/>
</dbReference>
<comment type="similarity">
    <text evidence="5 14 16">Belongs to the RNase HII family.</text>
</comment>
<dbReference type="EC" id="3.1.26.4" evidence="6 14"/>
<comment type="cofactor">
    <cofactor evidence="14 15">
        <name>Mn(2+)</name>
        <dbReference type="ChEBI" id="CHEBI:29035"/>
    </cofactor>
    <cofactor evidence="14 15">
        <name>Mg(2+)</name>
        <dbReference type="ChEBI" id="CHEBI:18420"/>
    </cofactor>
    <text evidence="14 15">Manganese or magnesium. Binds 1 divalent metal ion per monomer in the absence of substrate. May bind a second metal ion after substrate binding.</text>
</comment>
<dbReference type="Gene3D" id="3.30.420.10">
    <property type="entry name" value="Ribonuclease H-like superfamily/Ribonuclease H"/>
    <property type="match status" value="1"/>
</dbReference>
<name>A0A1I4FDZ7_9FIRM</name>
<dbReference type="GO" id="GO:0030145">
    <property type="term" value="F:manganese ion binding"/>
    <property type="evidence" value="ECO:0007669"/>
    <property type="project" value="UniProtKB-UniRule"/>
</dbReference>
<evidence type="ECO:0000256" key="16">
    <source>
        <dbReference type="RuleBase" id="RU003515"/>
    </source>
</evidence>
<dbReference type="InterPro" id="IPR024567">
    <property type="entry name" value="RNase_HII/HIII_dom"/>
</dbReference>
<dbReference type="SUPFAM" id="SSF53098">
    <property type="entry name" value="Ribonuclease H-like"/>
    <property type="match status" value="1"/>
</dbReference>
<dbReference type="PANTHER" id="PTHR10954">
    <property type="entry name" value="RIBONUCLEASE H2 SUBUNIT A"/>
    <property type="match status" value="1"/>
</dbReference>
<dbReference type="GO" id="GO:0005737">
    <property type="term" value="C:cytoplasm"/>
    <property type="evidence" value="ECO:0007669"/>
    <property type="project" value="UniProtKB-SubCell"/>
</dbReference>
<dbReference type="RefSeq" id="WP_089858592.1">
    <property type="nucleotide sequence ID" value="NZ_FOTI01000002.1"/>
</dbReference>
<evidence type="ECO:0000256" key="7">
    <source>
        <dbReference type="ARBA" id="ARBA00019179"/>
    </source>
</evidence>
<dbReference type="GO" id="GO:0032299">
    <property type="term" value="C:ribonuclease H2 complex"/>
    <property type="evidence" value="ECO:0007669"/>
    <property type="project" value="TreeGrafter"/>
</dbReference>
<evidence type="ECO:0000256" key="11">
    <source>
        <dbReference type="ARBA" id="ARBA00022759"/>
    </source>
</evidence>
<evidence type="ECO:0000313" key="19">
    <source>
        <dbReference type="Proteomes" id="UP000199006"/>
    </source>
</evidence>
<sequence>MKHKLSDKQYPDFSQLTIKEVKAFLTEKTVAAEYSKLITLLNQDSRQGIKKLAKKLNKQLIKKEKLLNKWEKMNLLIKKFQDQGYNSIVGIDEAGRGPLAGPVVAAAVILDLNQPIYGLDDSKQLSQSRREELFIEIKEKALIGVGQASNLEIDKYNIREATFVAMKRAVKDLLPNLKCNPDLLLIDGNAVIPGISVEQQAVINGDAKVNTIAAASIIAKVTRDNLIFEYAKKYPEYNLASNKGYGTAEHIAALNKYGATPIHRQTFAKVPLGKIRKDELNED</sequence>
<dbReference type="NCBIfam" id="NF000594">
    <property type="entry name" value="PRK00015.1-1"/>
    <property type="match status" value="1"/>
</dbReference>
<dbReference type="EMBL" id="FOTI01000002">
    <property type="protein sequence ID" value="SFL15097.1"/>
    <property type="molecule type" value="Genomic_DNA"/>
</dbReference>
<dbReference type="GO" id="GO:0003723">
    <property type="term" value="F:RNA binding"/>
    <property type="evidence" value="ECO:0007669"/>
    <property type="project" value="UniProtKB-UniRule"/>
</dbReference>
<evidence type="ECO:0000256" key="6">
    <source>
        <dbReference type="ARBA" id="ARBA00012180"/>
    </source>
</evidence>
<dbReference type="OrthoDB" id="9803420at2"/>
<dbReference type="InterPro" id="IPR001352">
    <property type="entry name" value="RNase_HII/HIII"/>
</dbReference>
<evidence type="ECO:0000256" key="13">
    <source>
        <dbReference type="ARBA" id="ARBA00023211"/>
    </source>
</evidence>
<dbReference type="CDD" id="cd07182">
    <property type="entry name" value="RNase_HII_bacteria_HII_like"/>
    <property type="match status" value="1"/>
</dbReference>
<dbReference type="GO" id="GO:0006298">
    <property type="term" value="P:mismatch repair"/>
    <property type="evidence" value="ECO:0007669"/>
    <property type="project" value="TreeGrafter"/>
</dbReference>
<evidence type="ECO:0000256" key="10">
    <source>
        <dbReference type="ARBA" id="ARBA00022723"/>
    </source>
</evidence>
<keyword evidence="11 14" id="KW-0255">Endonuclease</keyword>
<dbReference type="STRING" id="29563.SAMN02983006_00320"/>